<name>A0A9D1H0S2_9FIRM</name>
<reference evidence="1" key="1">
    <citation type="submission" date="2020-10" db="EMBL/GenBank/DDBJ databases">
        <authorList>
            <person name="Gilroy R."/>
        </authorList>
    </citation>
    <scope>NUCLEOTIDE SEQUENCE</scope>
    <source>
        <strain evidence="1">CHK181-108</strain>
    </source>
</reference>
<gene>
    <name evidence="1" type="ORF">IAA60_00925</name>
</gene>
<dbReference type="Pfam" id="PF04883">
    <property type="entry name" value="HK97-gp10_like"/>
    <property type="match status" value="1"/>
</dbReference>
<proteinExistence type="predicted"/>
<dbReference type="EMBL" id="DVLU01000006">
    <property type="protein sequence ID" value="HIT84445.1"/>
    <property type="molecule type" value="Genomic_DNA"/>
</dbReference>
<dbReference type="AlphaFoldDB" id="A0A9D1H0S2"/>
<reference evidence="1" key="2">
    <citation type="journal article" date="2021" name="PeerJ">
        <title>Extensive microbial diversity within the chicken gut microbiome revealed by metagenomics and culture.</title>
        <authorList>
            <person name="Gilroy R."/>
            <person name="Ravi A."/>
            <person name="Getino M."/>
            <person name="Pursley I."/>
            <person name="Horton D.L."/>
            <person name="Alikhan N.F."/>
            <person name="Baker D."/>
            <person name="Gharbi K."/>
            <person name="Hall N."/>
            <person name="Watson M."/>
            <person name="Adriaenssens E.M."/>
            <person name="Foster-Nyarko E."/>
            <person name="Jarju S."/>
            <person name="Secka A."/>
            <person name="Antonio M."/>
            <person name="Oren A."/>
            <person name="Chaudhuri R.R."/>
            <person name="La Ragione R."/>
            <person name="Hildebrand F."/>
            <person name="Pallen M.J."/>
        </authorList>
    </citation>
    <scope>NUCLEOTIDE SEQUENCE</scope>
    <source>
        <strain evidence="1">CHK181-108</strain>
    </source>
</reference>
<dbReference type="Proteomes" id="UP000824165">
    <property type="component" value="Unassembled WGS sequence"/>
</dbReference>
<evidence type="ECO:0000313" key="2">
    <source>
        <dbReference type="Proteomes" id="UP000824165"/>
    </source>
</evidence>
<protein>
    <submittedName>
        <fullName evidence="1">HK97 gp10 family phage protein</fullName>
    </submittedName>
</protein>
<sequence length="109" mass="10611">MNVSISVSGSESVSAAAERINAALPQALLAGAEAVAECARGMCPVDTGALRSSISASADGTGAVVSAGEDYAVYVEFGTYKTPAQPFLAPALSAAAGEMTAAILGGLTS</sequence>
<comment type="caution">
    <text evidence="1">The sequence shown here is derived from an EMBL/GenBank/DDBJ whole genome shotgun (WGS) entry which is preliminary data.</text>
</comment>
<dbReference type="InterPro" id="IPR010064">
    <property type="entry name" value="HK97-gp10_tail"/>
</dbReference>
<dbReference type="NCBIfam" id="TIGR01725">
    <property type="entry name" value="phge_HK97_gp10"/>
    <property type="match status" value="1"/>
</dbReference>
<organism evidence="1 2">
    <name type="scientific">Candidatus Ornithomonoglobus intestinigallinarum</name>
    <dbReference type="NCBI Taxonomy" id="2840894"/>
    <lineage>
        <taxon>Bacteria</taxon>
        <taxon>Bacillati</taxon>
        <taxon>Bacillota</taxon>
        <taxon>Clostridia</taxon>
        <taxon>Candidatus Ornithomonoglobus</taxon>
    </lineage>
</organism>
<accession>A0A9D1H0S2</accession>
<evidence type="ECO:0000313" key="1">
    <source>
        <dbReference type="EMBL" id="HIT84445.1"/>
    </source>
</evidence>